<evidence type="ECO:0000256" key="1">
    <source>
        <dbReference type="SAM" id="SignalP"/>
    </source>
</evidence>
<keyword evidence="3" id="KW-1185">Reference proteome</keyword>
<dbReference type="Proteomes" id="UP000609879">
    <property type="component" value="Unassembled WGS sequence"/>
</dbReference>
<evidence type="ECO:0000313" key="3">
    <source>
        <dbReference type="Proteomes" id="UP000609879"/>
    </source>
</evidence>
<protein>
    <recommendedName>
        <fullName evidence="4">Bypass of forespore C C-terminal domain-containing protein</fullName>
    </recommendedName>
</protein>
<organism evidence="2 3">
    <name type="scientific">Paractinoplanes deccanensis</name>
    <dbReference type="NCBI Taxonomy" id="113561"/>
    <lineage>
        <taxon>Bacteria</taxon>
        <taxon>Bacillati</taxon>
        <taxon>Actinomycetota</taxon>
        <taxon>Actinomycetes</taxon>
        <taxon>Micromonosporales</taxon>
        <taxon>Micromonosporaceae</taxon>
        <taxon>Paractinoplanes</taxon>
    </lineage>
</organism>
<proteinExistence type="predicted"/>
<evidence type="ECO:0000313" key="2">
    <source>
        <dbReference type="EMBL" id="GID72936.1"/>
    </source>
</evidence>
<dbReference type="RefSeq" id="WP_203760873.1">
    <property type="nucleotide sequence ID" value="NZ_BAAABO010000006.1"/>
</dbReference>
<dbReference type="EMBL" id="BOMI01000023">
    <property type="protein sequence ID" value="GID72936.1"/>
    <property type="molecule type" value="Genomic_DNA"/>
</dbReference>
<comment type="caution">
    <text evidence="2">The sequence shown here is derived from an EMBL/GenBank/DDBJ whole genome shotgun (WGS) entry which is preliminary data.</text>
</comment>
<feature type="chain" id="PRO_5046652628" description="Bypass of forespore C C-terminal domain-containing protein" evidence="1">
    <location>
        <begin position="25"/>
        <end position="181"/>
    </location>
</feature>
<evidence type="ECO:0008006" key="4">
    <source>
        <dbReference type="Google" id="ProtNLM"/>
    </source>
</evidence>
<reference evidence="2 3" key="1">
    <citation type="submission" date="2021-01" db="EMBL/GenBank/DDBJ databases">
        <title>Whole genome shotgun sequence of Actinoplanes deccanensis NBRC 13994.</title>
        <authorList>
            <person name="Komaki H."/>
            <person name="Tamura T."/>
        </authorList>
    </citation>
    <scope>NUCLEOTIDE SEQUENCE [LARGE SCALE GENOMIC DNA]</scope>
    <source>
        <strain evidence="2 3">NBRC 13994</strain>
    </source>
</reference>
<accession>A0ABQ3XYW0</accession>
<name>A0ABQ3XYW0_9ACTN</name>
<keyword evidence="1" id="KW-0732">Signal</keyword>
<sequence length="181" mass="19503">MGSPWYRSRYTGVAAILLAVSAGAVVLADSASPEPPDLGRQLMTRMRTTLEQSDPGQHNHAGHGATAAEAPVICGVRVYGHEPSTATALADVRTVYGFHLCGVAEPGRPWDVAVKLAGPVILDMATDPPGIQVVEATEDTKYIDRLRQMFPPKYAEVAQREALSDTEMTDLRRRYDDASGL</sequence>
<feature type="signal peptide" evidence="1">
    <location>
        <begin position="1"/>
        <end position="24"/>
    </location>
</feature>
<gene>
    <name evidence="2" type="ORF">Ade02nite_15770</name>
</gene>